<name>A0A418YJ32_9GAMM</name>
<evidence type="ECO:0000256" key="1">
    <source>
        <dbReference type="ARBA" id="ARBA00006383"/>
    </source>
</evidence>
<protein>
    <recommendedName>
        <fullName evidence="2 5">Aminoglycoside N(3)-acetyltransferase</fullName>
        <ecNumber evidence="5">2.3.1.-</ecNumber>
    </recommendedName>
</protein>
<dbReference type="AlphaFoldDB" id="A0A418YJ32"/>
<keyword evidence="7" id="KW-1185">Reference proteome</keyword>
<dbReference type="SUPFAM" id="SSF110710">
    <property type="entry name" value="TTHA0583/YokD-like"/>
    <property type="match status" value="1"/>
</dbReference>
<dbReference type="RefSeq" id="WP_119909420.1">
    <property type="nucleotide sequence ID" value="NZ_QZCH01000002.1"/>
</dbReference>
<proteinExistence type="inferred from homology"/>
<keyword evidence="3 5" id="KW-0808">Transferase</keyword>
<reference evidence="6 7" key="2">
    <citation type="submission" date="2019-01" db="EMBL/GenBank/DDBJ databases">
        <title>Motilimonas pumilus sp. nov., isolated from the gut of sea cucumber (Apostichopus japonicus).</title>
        <authorList>
            <person name="Wang F.-Q."/>
            <person name="Ren L.-H."/>
            <person name="Lin Y.-W."/>
            <person name="Sun G.-H."/>
            <person name="Du Z.-J."/>
            <person name="Zhao J.-X."/>
            <person name="Liu X.-J."/>
            <person name="Liu L.-J."/>
        </authorList>
    </citation>
    <scope>NUCLEOTIDE SEQUENCE [LARGE SCALE GENOMIC DNA]</scope>
    <source>
        <strain evidence="6 7">PLHSC7-2</strain>
    </source>
</reference>
<dbReference type="Pfam" id="PF02522">
    <property type="entry name" value="Antibiotic_NAT"/>
    <property type="match status" value="1"/>
</dbReference>
<comment type="catalytic activity">
    <reaction evidence="5">
        <text>a 2-deoxystreptamine antibiotic + acetyl-CoA = an N(3)-acetyl-2-deoxystreptamine antibiotic + CoA + H(+)</text>
        <dbReference type="Rhea" id="RHEA:12665"/>
        <dbReference type="ChEBI" id="CHEBI:15378"/>
        <dbReference type="ChEBI" id="CHEBI:57287"/>
        <dbReference type="ChEBI" id="CHEBI:57288"/>
        <dbReference type="ChEBI" id="CHEBI:57921"/>
        <dbReference type="ChEBI" id="CHEBI:77452"/>
        <dbReference type="EC" id="2.3.1.81"/>
    </reaction>
</comment>
<dbReference type="PANTHER" id="PTHR11104">
    <property type="entry name" value="AMINOGLYCOSIDE N3-ACETYLTRANSFERASE"/>
    <property type="match status" value="1"/>
</dbReference>
<dbReference type="GO" id="GO:0046677">
    <property type="term" value="P:response to antibiotic"/>
    <property type="evidence" value="ECO:0007669"/>
    <property type="project" value="UniProtKB-KW"/>
</dbReference>
<sequence length="286" mass="31097">MSQSDSQTLETSSASVSCTTQEDIQTAIEQLQLAGKTLFLHGAIKSFGHLVGGPDSLFTPLLQAGCTLVMPSFTYGPICNPPDGWHLDNIGHRGPWLFDQPMPYSVSANTIEKDMGALAKALLHHPERRRSSHPINSFTAVGPRAKEIVNAQTYQNVYGLYQVDEEALVVTMGVGLTSVTPIHFAEQLAGRALFQRWAQIHTAEGQHEVQVAIGSCSNGFERLAPAIKDLAQQTKAGQSVWHVYPLAQLVARCQQQIVNQPNITHCPDDSCIRCQDAIASQSTVTP</sequence>
<dbReference type="Proteomes" id="UP000283255">
    <property type="component" value="Unassembled WGS sequence"/>
</dbReference>
<dbReference type="InterPro" id="IPR003679">
    <property type="entry name" value="Amioglycoside_AcTrfase"/>
</dbReference>
<evidence type="ECO:0000256" key="3">
    <source>
        <dbReference type="ARBA" id="ARBA00022679"/>
    </source>
</evidence>
<comment type="similarity">
    <text evidence="1 5">Belongs to the antibiotic N-acetyltransferase family.</text>
</comment>
<dbReference type="InterPro" id="IPR028345">
    <property type="entry name" value="Antibiotic_NAT-like"/>
</dbReference>
<accession>A0A418YJ32</accession>
<evidence type="ECO:0000313" key="6">
    <source>
        <dbReference type="EMBL" id="RJG50619.1"/>
    </source>
</evidence>
<dbReference type="PANTHER" id="PTHR11104:SF0">
    <property type="entry name" value="SPBETA PROPHAGE-DERIVED AMINOGLYCOSIDE N(3')-ACETYLTRANSFERASE-LIKE PROTEIN YOKD"/>
    <property type="match status" value="1"/>
</dbReference>
<evidence type="ECO:0000256" key="5">
    <source>
        <dbReference type="RuleBase" id="RU365031"/>
    </source>
</evidence>
<dbReference type="GO" id="GO:0046353">
    <property type="term" value="F:aminoglycoside 3-N-acetyltransferase activity"/>
    <property type="evidence" value="ECO:0007669"/>
    <property type="project" value="UniProtKB-EC"/>
</dbReference>
<reference evidence="6 7" key="1">
    <citation type="submission" date="2018-09" db="EMBL/GenBank/DDBJ databases">
        <authorList>
            <person name="Wang F."/>
        </authorList>
    </citation>
    <scope>NUCLEOTIDE SEQUENCE [LARGE SCALE GENOMIC DNA]</scope>
    <source>
        <strain evidence="6 7">PLHSC7-2</strain>
    </source>
</reference>
<comment type="caution">
    <text evidence="6">The sequence shown here is derived from an EMBL/GenBank/DDBJ whole genome shotgun (WGS) entry which is preliminary data.</text>
</comment>
<keyword evidence="5" id="KW-0046">Antibiotic resistance</keyword>
<evidence type="ECO:0000256" key="4">
    <source>
        <dbReference type="ARBA" id="ARBA00023315"/>
    </source>
</evidence>
<keyword evidence="4 5" id="KW-0012">Acyltransferase</keyword>
<dbReference type="EC" id="2.3.1.-" evidence="5"/>
<evidence type="ECO:0000313" key="7">
    <source>
        <dbReference type="Proteomes" id="UP000283255"/>
    </source>
</evidence>
<gene>
    <name evidence="6" type="ORF">D1Z90_03870</name>
</gene>
<organism evidence="6 7">
    <name type="scientific">Motilimonas pumila</name>
    <dbReference type="NCBI Taxonomy" id="2303987"/>
    <lineage>
        <taxon>Bacteria</taxon>
        <taxon>Pseudomonadati</taxon>
        <taxon>Pseudomonadota</taxon>
        <taxon>Gammaproteobacteria</taxon>
        <taxon>Alteromonadales</taxon>
        <taxon>Alteromonadales genera incertae sedis</taxon>
        <taxon>Motilimonas</taxon>
    </lineage>
</organism>
<dbReference type="OrthoDB" id="7330654at2"/>
<dbReference type="EMBL" id="QZCH01000002">
    <property type="protein sequence ID" value="RJG50619.1"/>
    <property type="molecule type" value="Genomic_DNA"/>
</dbReference>
<evidence type="ECO:0000256" key="2">
    <source>
        <dbReference type="ARBA" id="ARBA00012882"/>
    </source>
</evidence>